<reference evidence="4" key="1">
    <citation type="journal article" date="2019" name="Int. J. Syst. Evol. Microbiol.">
        <title>The Global Catalogue of Microorganisms (GCM) 10K type strain sequencing project: providing services to taxonomists for standard genome sequencing and annotation.</title>
        <authorList>
            <consortium name="The Broad Institute Genomics Platform"/>
            <consortium name="The Broad Institute Genome Sequencing Center for Infectious Disease"/>
            <person name="Wu L."/>
            <person name="Ma J."/>
        </authorList>
    </citation>
    <scope>NUCLEOTIDE SEQUENCE [LARGE SCALE GENOMIC DNA]</scope>
    <source>
        <strain evidence="4">JCM 14303</strain>
    </source>
</reference>
<feature type="compositionally biased region" description="Basic and acidic residues" evidence="2">
    <location>
        <begin position="813"/>
        <end position="828"/>
    </location>
</feature>
<proteinExistence type="predicted"/>
<feature type="coiled-coil region" evidence="1">
    <location>
        <begin position="638"/>
        <end position="691"/>
    </location>
</feature>
<sequence length="1063" mass="116153">MAKFTTWLDGLLNRIAPLQPTGDYPAQIQRAQDRMDTLDRLADTEPDSLRAAAYQSVWQTMGEELGFVVADLDRGRLNDEALTTAIEQWENYGRAYLAQNAISADTVFPQRQGTNYDPAGDVALARDAIRTDLRQAEGRGDQHRATVLRDFDAQLDKMVELYTLQAADQRAAGRDETPKLDREAFRRELSEHAALFSGKVHPGPEIALPNALFPALSSNHPGLWERHQQLFSATLDWSSNVRHPILNSTQYEPPAAASSAVRDHAAAVHAWALAEAKQARNAGQKARADGLQDFADDVVMVLSQYEDRATTNPGQDGEDLDQLDRHAFGDALDHVAGLGNESLTDDDAIVLPEQLRTGAYELGDDEDPEDVEARLILRRHQLFPGLGQPVESVEVADVLLDHLDNVEDWIRLRPPNLGHRPLIVGLSQQADQAVAAGDFELAARYRELAEQIDDQAQFDEYEAVEGALRAPDRRAHLAEQQTLTEARLQEQVSRHGLVLPDSNADQTGAEPLERDSDQMLENAVQHAYDMIVSDRAAERQFDLGTPSDHDPVDLGQLKHRLALHSRLSDATPYASEQIDQALQRLTTHQIGPRAELLDYNEHGERRPSVRITGDAQYGVAVDAGAGEQARRADDDTAADDHSDRLAELVSAAERAEMNAERLDDADNPAGAARLREQARQWLQEADQLAAAADLGSIYTDTDANTGDELGPSEQTGDAETTGTSDLSQKDVAKWRDRLTASVMEEAARTKEPLSFSSANFASPPATIHAPARETGAAVGRIFQPRVDFDSWLDQSTQHQIDAPSGTNAPIDSDSTRTTRDVEAARTEQGDAAPDAEWRRELDAELEAAKYNEPQRRRKTLARQVDELADTAASNGDAERARRLRILTSDTRHVPYAWDGESEIIPGPWQTAAEEVAEAEVSAGREVAGRESTDQEGRDDHGSAEQVDDDSDELADPASYLTAEQRAAAEAMEAPDLGHARIAERLAQLAGEAAHAGDDEREERFGMLADDVRFAAADAEYNAMQLAAASSDSEAEFVRGAARPSDVGPAASQGPAGPAASRSR</sequence>
<feature type="compositionally biased region" description="Low complexity" evidence="2">
    <location>
        <begin position="1047"/>
        <end position="1063"/>
    </location>
</feature>
<name>A0ABP4LT42_9ACTN</name>
<dbReference type="RefSeq" id="WP_344175406.1">
    <property type="nucleotide sequence ID" value="NZ_BAAANC010000002.1"/>
</dbReference>
<evidence type="ECO:0000256" key="2">
    <source>
        <dbReference type="SAM" id="MobiDB-lite"/>
    </source>
</evidence>
<feature type="compositionally biased region" description="Acidic residues" evidence="2">
    <location>
        <begin position="945"/>
        <end position="954"/>
    </location>
</feature>
<feature type="region of interest" description="Disordered" evidence="2">
    <location>
        <begin position="699"/>
        <end position="731"/>
    </location>
</feature>
<feature type="compositionally biased region" description="Polar residues" evidence="2">
    <location>
        <begin position="795"/>
        <end position="809"/>
    </location>
</feature>
<feature type="region of interest" description="Disordered" evidence="2">
    <location>
        <begin position="914"/>
        <end position="955"/>
    </location>
</feature>
<keyword evidence="1" id="KW-0175">Coiled coil</keyword>
<dbReference type="EMBL" id="BAAANC010000002">
    <property type="protein sequence ID" value="GAA1531137.1"/>
    <property type="molecule type" value="Genomic_DNA"/>
</dbReference>
<accession>A0ABP4LT42</accession>
<protein>
    <submittedName>
        <fullName evidence="3">Uncharacterized protein</fullName>
    </submittedName>
</protein>
<feature type="compositionally biased region" description="Polar residues" evidence="2">
    <location>
        <begin position="712"/>
        <end position="726"/>
    </location>
</feature>
<comment type="caution">
    <text evidence="3">The sequence shown here is derived from an EMBL/GenBank/DDBJ whole genome shotgun (WGS) entry which is preliminary data.</text>
</comment>
<feature type="region of interest" description="Disordered" evidence="2">
    <location>
        <begin position="795"/>
        <end position="835"/>
    </location>
</feature>
<dbReference type="Proteomes" id="UP001500363">
    <property type="component" value="Unassembled WGS sequence"/>
</dbReference>
<evidence type="ECO:0000313" key="4">
    <source>
        <dbReference type="Proteomes" id="UP001500363"/>
    </source>
</evidence>
<organism evidence="3 4">
    <name type="scientific">Kribbella lupini</name>
    <dbReference type="NCBI Taxonomy" id="291602"/>
    <lineage>
        <taxon>Bacteria</taxon>
        <taxon>Bacillati</taxon>
        <taxon>Actinomycetota</taxon>
        <taxon>Actinomycetes</taxon>
        <taxon>Propionibacteriales</taxon>
        <taxon>Kribbellaceae</taxon>
        <taxon>Kribbella</taxon>
    </lineage>
</organism>
<feature type="region of interest" description="Disordered" evidence="2">
    <location>
        <begin position="1029"/>
        <end position="1063"/>
    </location>
</feature>
<gene>
    <name evidence="3" type="ORF">GCM10009741_36550</name>
</gene>
<evidence type="ECO:0000256" key="1">
    <source>
        <dbReference type="SAM" id="Coils"/>
    </source>
</evidence>
<evidence type="ECO:0000313" key="3">
    <source>
        <dbReference type="EMBL" id="GAA1531137.1"/>
    </source>
</evidence>
<feature type="compositionally biased region" description="Basic and acidic residues" evidence="2">
    <location>
        <begin position="926"/>
        <end position="942"/>
    </location>
</feature>
<keyword evidence="4" id="KW-1185">Reference proteome</keyword>